<evidence type="ECO:0000313" key="9">
    <source>
        <dbReference type="EMBL" id="PMP67675.1"/>
    </source>
</evidence>
<evidence type="ECO:0000256" key="4">
    <source>
        <dbReference type="ARBA" id="ARBA00022679"/>
    </source>
</evidence>
<dbReference type="GO" id="GO:0008168">
    <property type="term" value="F:methyltransferase activity"/>
    <property type="evidence" value="ECO:0007669"/>
    <property type="project" value="UniProtKB-KW"/>
</dbReference>
<dbReference type="GO" id="GO:0005737">
    <property type="term" value="C:cytoplasm"/>
    <property type="evidence" value="ECO:0007669"/>
    <property type="project" value="UniProtKB-SubCell"/>
</dbReference>
<dbReference type="Pfam" id="PF17785">
    <property type="entry name" value="PUA_3"/>
    <property type="match status" value="1"/>
</dbReference>
<name>A0A2N7PP73_9BACT</name>
<keyword evidence="4" id="KW-0808">Transferase</keyword>
<comment type="similarity">
    <text evidence="6">Belongs to the methyltransferase superfamily. RlmI family.</text>
</comment>
<evidence type="ECO:0000256" key="2">
    <source>
        <dbReference type="ARBA" id="ARBA00022490"/>
    </source>
</evidence>
<evidence type="ECO:0000259" key="8">
    <source>
        <dbReference type="Pfam" id="PF17785"/>
    </source>
</evidence>
<reference evidence="9 10" key="1">
    <citation type="submission" date="2018-01" db="EMBL/GenBank/DDBJ databases">
        <title>Metagenomic assembled genomes from two thermal pools in the Uzon Caldera, Kamchatka, Russia.</title>
        <authorList>
            <person name="Wilkins L."/>
            <person name="Ettinger C."/>
        </authorList>
    </citation>
    <scope>NUCLEOTIDE SEQUENCE [LARGE SCALE GENOMIC DNA]</scope>
    <source>
        <strain evidence="9">ZAV-08</strain>
    </source>
</reference>
<dbReference type="GO" id="GO:0032259">
    <property type="term" value="P:methylation"/>
    <property type="evidence" value="ECO:0007669"/>
    <property type="project" value="UniProtKB-KW"/>
</dbReference>
<dbReference type="CDD" id="cd02440">
    <property type="entry name" value="AdoMet_MTases"/>
    <property type="match status" value="1"/>
</dbReference>
<evidence type="ECO:0000256" key="3">
    <source>
        <dbReference type="ARBA" id="ARBA00022603"/>
    </source>
</evidence>
<dbReference type="Gene3D" id="2.30.130.10">
    <property type="entry name" value="PUA domain"/>
    <property type="match status" value="1"/>
</dbReference>
<evidence type="ECO:0000313" key="10">
    <source>
        <dbReference type="Proteomes" id="UP000235460"/>
    </source>
</evidence>
<dbReference type="GO" id="GO:0003723">
    <property type="term" value="F:RNA binding"/>
    <property type="evidence" value="ECO:0007669"/>
    <property type="project" value="InterPro"/>
</dbReference>
<dbReference type="SUPFAM" id="SSF88697">
    <property type="entry name" value="PUA domain-like"/>
    <property type="match status" value="1"/>
</dbReference>
<keyword evidence="2" id="KW-0963">Cytoplasm</keyword>
<feature type="domain" description="S-adenosylmethionine-dependent methyltransferase" evidence="7">
    <location>
        <begin position="177"/>
        <end position="302"/>
    </location>
</feature>
<dbReference type="SUPFAM" id="SSF53335">
    <property type="entry name" value="S-adenosyl-L-methionine-dependent methyltransferases"/>
    <property type="match status" value="1"/>
</dbReference>
<dbReference type="Gene3D" id="3.30.750.80">
    <property type="entry name" value="RNA methyltransferase domain (HRMD) like"/>
    <property type="match status" value="1"/>
</dbReference>
<evidence type="ECO:0000259" key="7">
    <source>
        <dbReference type="Pfam" id="PF10672"/>
    </source>
</evidence>
<dbReference type="EMBL" id="PNIK01000042">
    <property type="protein sequence ID" value="PMP67675.1"/>
    <property type="molecule type" value="Genomic_DNA"/>
</dbReference>
<proteinExistence type="inferred from homology"/>
<sequence>MKYPTIKLNKRGIKRYLENHLRFSFQEVLQFEKVKELIPAGSIVNIISEDNFFLGCGYFNPQSYYVLKLLTKEEATIDEEFFLKKFSKALELRKILYPNEKCFRLIFSEGDFLPGLIIDIYGNIAVVQIQTLGMERFKNFIIGALKKFSDLKAIVLKNDSSKRLEEKLELYVEVAYGETEEIILVEMDEIKFLIPILKGQKTGFFLDQRENRRFLRSIAKDYTVLDGFSYTGGFSFYALKGGAKMAYLIDRSDFALSLAEEIAKINGWKDKVLTMKGDVLQILKNPPKSDILILDPPAFIKTFKDIKAGEKKYENLYFSGVRALERGLLFAFSCSYFLKIEKMKEMIKNSLKKLNKDGTIIFHGYQAPDHPVNPFVEETFYLKGLGIYIK</sequence>
<dbReference type="InterPro" id="IPR015947">
    <property type="entry name" value="PUA-like_sf"/>
</dbReference>
<dbReference type="CDD" id="cd11572">
    <property type="entry name" value="RlmI_M_like"/>
    <property type="match status" value="1"/>
</dbReference>
<comment type="caution">
    <text evidence="9">The sequence shown here is derived from an EMBL/GenBank/DDBJ whole genome shotgun (WGS) entry which is preliminary data.</text>
</comment>
<feature type="domain" description="RlmI-like PUA" evidence="8">
    <location>
        <begin position="6"/>
        <end position="72"/>
    </location>
</feature>
<evidence type="ECO:0000256" key="5">
    <source>
        <dbReference type="ARBA" id="ARBA00022691"/>
    </source>
</evidence>
<dbReference type="InterPro" id="IPR036974">
    <property type="entry name" value="PUA_sf"/>
</dbReference>
<evidence type="ECO:0000256" key="6">
    <source>
        <dbReference type="ARBA" id="ARBA00038091"/>
    </source>
</evidence>
<dbReference type="InterPro" id="IPR019614">
    <property type="entry name" value="SAM-dep_methyl-trfase"/>
</dbReference>
<accession>A0A2N7PP73</accession>
<organism evidence="9 10">
    <name type="scientific">Thermodesulfobacterium geofontis</name>
    <dbReference type="NCBI Taxonomy" id="1295609"/>
    <lineage>
        <taxon>Bacteria</taxon>
        <taxon>Pseudomonadati</taxon>
        <taxon>Thermodesulfobacteriota</taxon>
        <taxon>Thermodesulfobacteria</taxon>
        <taxon>Thermodesulfobacteriales</taxon>
        <taxon>Thermodesulfobacteriaceae</taxon>
        <taxon>Thermodesulfobacterium</taxon>
    </lineage>
</organism>
<dbReference type="Pfam" id="PF10672">
    <property type="entry name" value="Methyltrans_SAM"/>
    <property type="match status" value="1"/>
</dbReference>
<dbReference type="Proteomes" id="UP000235460">
    <property type="component" value="Unassembled WGS sequence"/>
</dbReference>
<keyword evidence="3" id="KW-0489">Methyltransferase</keyword>
<evidence type="ECO:0008006" key="11">
    <source>
        <dbReference type="Google" id="ProtNLM"/>
    </source>
</evidence>
<comment type="subcellular location">
    <subcellularLocation>
        <location evidence="1">Cytoplasm</location>
    </subcellularLocation>
</comment>
<dbReference type="PANTHER" id="PTHR42873">
    <property type="entry name" value="RIBOSOMAL RNA LARGE SUBUNIT METHYLTRANSFERASE"/>
    <property type="match status" value="1"/>
</dbReference>
<protein>
    <recommendedName>
        <fullName evidence="11">Class I SAM-dependent rRNA methyltransferase</fullName>
    </recommendedName>
</protein>
<keyword evidence="5" id="KW-0949">S-adenosyl-L-methionine</keyword>
<gene>
    <name evidence="9" type="ORF">C0190_02825</name>
</gene>
<dbReference type="InterPro" id="IPR041532">
    <property type="entry name" value="RlmI-like_PUA"/>
</dbReference>
<evidence type="ECO:0000256" key="1">
    <source>
        <dbReference type="ARBA" id="ARBA00004496"/>
    </source>
</evidence>
<dbReference type="Gene3D" id="3.40.50.150">
    <property type="entry name" value="Vaccinia Virus protein VP39"/>
    <property type="match status" value="1"/>
</dbReference>
<dbReference type="PANTHER" id="PTHR42873:SF1">
    <property type="entry name" value="S-ADENOSYLMETHIONINE-DEPENDENT METHYLTRANSFERASE DOMAIN-CONTAINING PROTEIN"/>
    <property type="match status" value="1"/>
</dbReference>
<dbReference type="AlphaFoldDB" id="A0A2N7PP73"/>
<dbReference type="InterPro" id="IPR029063">
    <property type="entry name" value="SAM-dependent_MTases_sf"/>
</dbReference>